<organism evidence="5 6">
    <name type="scientific">Candidatus Obscuribacter phosphatis</name>
    <dbReference type="NCBI Taxonomy" id="1906157"/>
    <lineage>
        <taxon>Bacteria</taxon>
        <taxon>Bacillati</taxon>
        <taxon>Candidatus Melainabacteria</taxon>
        <taxon>Candidatus Obscuribacterales</taxon>
        <taxon>Candidatus Obscuribacteraceae</taxon>
        <taxon>Candidatus Obscuribacter</taxon>
    </lineage>
</organism>
<keyword evidence="1" id="KW-0175">Coiled coil</keyword>
<dbReference type="EMBL" id="JAFLCK010000016">
    <property type="protein sequence ID" value="MBN8661073.1"/>
    <property type="molecule type" value="Genomic_DNA"/>
</dbReference>
<comment type="caution">
    <text evidence="5">The sequence shown here is derived from an EMBL/GenBank/DDBJ whole genome shotgun (WGS) entry which is preliminary data.</text>
</comment>
<accession>A0A8J7PGH9</accession>
<feature type="compositionally biased region" description="Low complexity" evidence="2">
    <location>
        <begin position="620"/>
        <end position="630"/>
    </location>
</feature>
<gene>
    <name evidence="5" type="ORF">J0M35_11960</name>
</gene>
<evidence type="ECO:0000256" key="2">
    <source>
        <dbReference type="SAM" id="MobiDB-lite"/>
    </source>
</evidence>
<keyword evidence="3" id="KW-0812">Transmembrane</keyword>
<feature type="domain" description="SH3b" evidence="4">
    <location>
        <begin position="488"/>
        <end position="551"/>
    </location>
</feature>
<feature type="transmembrane region" description="Helical" evidence="3">
    <location>
        <begin position="31"/>
        <end position="58"/>
    </location>
</feature>
<evidence type="ECO:0000313" key="5">
    <source>
        <dbReference type="EMBL" id="MBN8661073.1"/>
    </source>
</evidence>
<evidence type="ECO:0000259" key="4">
    <source>
        <dbReference type="SMART" id="SM00287"/>
    </source>
</evidence>
<feature type="compositionally biased region" description="Low complexity" evidence="2">
    <location>
        <begin position="331"/>
        <end position="352"/>
    </location>
</feature>
<reference evidence="5" key="1">
    <citation type="submission" date="2021-02" db="EMBL/GenBank/DDBJ databases">
        <title>Genome-Resolved Metagenomics of a Microbial Community Performing Photosynthetic Biological Nutrient Removal.</title>
        <authorList>
            <person name="Mcdaniel E.A."/>
        </authorList>
    </citation>
    <scope>NUCLEOTIDE SEQUENCE</scope>
    <source>
        <strain evidence="5">UWPOB_OBS1</strain>
    </source>
</reference>
<feature type="coiled-coil region" evidence="1">
    <location>
        <begin position="78"/>
        <end position="105"/>
    </location>
</feature>
<dbReference type="InterPro" id="IPR052354">
    <property type="entry name" value="Cell_Wall_Dynamics_Protein"/>
</dbReference>
<dbReference type="Gene3D" id="2.30.30.40">
    <property type="entry name" value="SH3 Domains"/>
    <property type="match status" value="2"/>
</dbReference>
<proteinExistence type="predicted"/>
<feature type="region of interest" description="Disordered" evidence="2">
    <location>
        <begin position="620"/>
        <end position="692"/>
    </location>
</feature>
<keyword evidence="3" id="KW-1133">Transmembrane helix</keyword>
<sequence length="692" mass="74552">MRCPECSTRNSVAALKCTQCGSRFKRRPLPIGLLAGIAGAVVLFVSIMGAVAIVPGMFNPESSLQKIAKQVARGPKNARDAERMKAELEDAVKRYLEKHTDLSAEELGAKLRAMFPSSVYEISAFDLPRNIKLIEIDTLLQSSNYLISKNHVFVLRGFEVFDAARAFDDSTGPVLAMVGHRNAQSGRHPQVRLLALLPDGFKARPEDSVPHFTGDGSATFNANGKDIDLDLSLISRAVQEGLFDMQSLQTSGLRDENLKVKLTFVDGKYKLSDTNGSSALAALRAAAFVLSDASAKGRFQEFFSPQAAAAIDKIGKLKTCPPEFEVKRLGSGAVTTTTTTNTASAGSSNQDGSDSRRRSRRHRRRYQSNNAPTIVTTKVSGFKYLLANPDDALEITLSQSKDRFQIAEIKRSNMRLAKAATSASIDPGQEVPYEDKTSNLVDKLLDSPDPVLPASERLSATSVMPSTSSGVTTNQPEVSKVVEKQIVGEAAFIDATSPTVKVRKGPSTGYQPISEAAKGTQLEVIGKQDGWYKVRVNGKEGFIYGAFVNCKTADAYTTGTLTRSKSIKDANNHTITRAQNGDRLVVLTGSTSDRYKVQLSDGRIGFIDKDALSLAGAPPVGVAPSATSTPAPQPAPVVIKSQSKPAPQPAAQVSPAPTKPSTSSHSERRRSRRSRSHNSEQSKPEEMPQFVP</sequence>
<dbReference type="PANTHER" id="PTHR34408:SF1">
    <property type="entry name" value="GLYCOSYL HYDROLASE FAMILY 19 DOMAIN-CONTAINING PROTEIN HI_1415"/>
    <property type="match status" value="1"/>
</dbReference>
<keyword evidence="3" id="KW-0472">Membrane</keyword>
<evidence type="ECO:0000256" key="1">
    <source>
        <dbReference type="SAM" id="Coils"/>
    </source>
</evidence>
<name>A0A8J7PGH9_9BACT</name>
<feature type="compositionally biased region" description="Basic residues" evidence="2">
    <location>
        <begin position="357"/>
        <end position="366"/>
    </location>
</feature>
<evidence type="ECO:0000256" key="3">
    <source>
        <dbReference type="SAM" id="Phobius"/>
    </source>
</evidence>
<dbReference type="Proteomes" id="UP000664277">
    <property type="component" value="Unassembled WGS sequence"/>
</dbReference>
<feature type="region of interest" description="Disordered" evidence="2">
    <location>
        <begin position="331"/>
        <end position="370"/>
    </location>
</feature>
<feature type="compositionally biased region" description="Low complexity" evidence="2">
    <location>
        <begin position="640"/>
        <end position="664"/>
    </location>
</feature>
<dbReference type="InterPro" id="IPR003646">
    <property type="entry name" value="SH3-like_bac-type"/>
</dbReference>
<dbReference type="PANTHER" id="PTHR34408">
    <property type="entry name" value="FAMILY PROTEIN, PUTATIVE-RELATED"/>
    <property type="match status" value="1"/>
</dbReference>
<evidence type="ECO:0000313" key="6">
    <source>
        <dbReference type="Proteomes" id="UP000664277"/>
    </source>
</evidence>
<dbReference type="Pfam" id="PF08239">
    <property type="entry name" value="SH3_3"/>
    <property type="match status" value="1"/>
</dbReference>
<dbReference type="AlphaFoldDB" id="A0A8J7PGH9"/>
<protein>
    <submittedName>
        <fullName evidence="5">SH3 domain-containing protein</fullName>
    </submittedName>
</protein>
<feature type="compositionally biased region" description="Basic and acidic residues" evidence="2">
    <location>
        <begin position="677"/>
        <end position="686"/>
    </location>
</feature>
<dbReference type="SMART" id="SM00287">
    <property type="entry name" value="SH3b"/>
    <property type="match status" value="1"/>
</dbReference>
<feature type="compositionally biased region" description="Basic residues" evidence="2">
    <location>
        <begin position="667"/>
        <end position="676"/>
    </location>
</feature>